<dbReference type="GO" id="GO:0008233">
    <property type="term" value="F:peptidase activity"/>
    <property type="evidence" value="ECO:0007669"/>
    <property type="project" value="UniProtKB-KW"/>
</dbReference>
<keyword evidence="10" id="KW-1185">Reference proteome</keyword>
<dbReference type="PANTHER" id="PTHR13604:SF0">
    <property type="entry name" value="ABASIC SITE PROCESSING PROTEIN HMCES"/>
    <property type="match status" value="1"/>
</dbReference>
<dbReference type="InterPro" id="IPR036590">
    <property type="entry name" value="SRAP-like"/>
</dbReference>
<dbReference type="PANTHER" id="PTHR13604">
    <property type="entry name" value="DC12-RELATED"/>
    <property type="match status" value="1"/>
</dbReference>
<dbReference type="Proteomes" id="UP000092687">
    <property type="component" value="Chromosome"/>
</dbReference>
<dbReference type="STRING" id="1215089.BBI08_10070"/>
<dbReference type="GO" id="GO:0006508">
    <property type="term" value="P:proteolysis"/>
    <property type="evidence" value="ECO:0007669"/>
    <property type="project" value="UniProtKB-KW"/>
</dbReference>
<dbReference type="InterPro" id="IPR003738">
    <property type="entry name" value="SRAP"/>
</dbReference>
<evidence type="ECO:0000256" key="6">
    <source>
        <dbReference type="ARBA" id="ARBA00023125"/>
    </source>
</evidence>
<evidence type="ECO:0000256" key="1">
    <source>
        <dbReference type="ARBA" id="ARBA00008136"/>
    </source>
</evidence>
<evidence type="ECO:0000256" key="8">
    <source>
        <dbReference type="RuleBase" id="RU364100"/>
    </source>
</evidence>
<dbReference type="RefSeq" id="WP_040851000.1">
    <property type="nucleotide sequence ID" value="NZ_CP016537.2"/>
</dbReference>
<dbReference type="GO" id="GO:0106300">
    <property type="term" value="P:protein-DNA covalent cross-linking repair"/>
    <property type="evidence" value="ECO:0007669"/>
    <property type="project" value="InterPro"/>
</dbReference>
<keyword evidence="3" id="KW-0227">DNA damage</keyword>
<gene>
    <name evidence="9" type="ORF">BBI08_10070</name>
</gene>
<evidence type="ECO:0000313" key="10">
    <source>
        <dbReference type="Proteomes" id="UP000092687"/>
    </source>
</evidence>
<evidence type="ECO:0000256" key="3">
    <source>
        <dbReference type="ARBA" id="ARBA00022763"/>
    </source>
</evidence>
<evidence type="ECO:0000256" key="4">
    <source>
        <dbReference type="ARBA" id="ARBA00022801"/>
    </source>
</evidence>
<dbReference type="EMBL" id="CP016537">
    <property type="protein sequence ID" value="ANU14188.1"/>
    <property type="molecule type" value="Genomic_DNA"/>
</dbReference>
<comment type="similarity">
    <text evidence="1 8">Belongs to the SOS response-associated peptidase family.</text>
</comment>
<keyword evidence="7" id="KW-0456">Lyase</keyword>
<accession>A0A1C7DS69</accession>
<organism evidence="9 10">
    <name type="scientific">Planococcus halocryophilus</name>
    <dbReference type="NCBI Taxonomy" id="1215089"/>
    <lineage>
        <taxon>Bacteria</taxon>
        <taxon>Bacillati</taxon>
        <taxon>Bacillota</taxon>
        <taxon>Bacilli</taxon>
        <taxon>Bacillales</taxon>
        <taxon>Caryophanaceae</taxon>
        <taxon>Planococcus</taxon>
    </lineage>
</organism>
<dbReference type="EC" id="3.4.-.-" evidence="8"/>
<evidence type="ECO:0000256" key="2">
    <source>
        <dbReference type="ARBA" id="ARBA00022670"/>
    </source>
</evidence>
<sequence length="232" mass="26664">MCGRYSLFTDYTVLIERFNIEEATLSKDEYAVSYNIAPSQQVVAIVNDGDKNRLGQLRWGLIPPWAKDTKIGYKMINARSETVAEKPSFRKAFKKKRCLVVADSFYEWQHKDGEKIPMRIKLKTGEPFAFAALWESWKAPDGQIVNSCSILTTAPNKLMESIHDRMPVILSKADEKTWLDPRVEDVETLKALLKPYQAKDMEAYRVSQEVNSPKNNKVELIEKLVEMKELSI</sequence>
<keyword evidence="6" id="KW-0238">DNA-binding</keyword>
<reference evidence="9" key="1">
    <citation type="submission" date="2016-10" db="EMBL/GenBank/DDBJ databases">
        <authorList>
            <person name="de Groot N.N."/>
        </authorList>
    </citation>
    <scope>NUCLEOTIDE SEQUENCE</scope>
    <source>
        <strain evidence="9">DSM 24743</strain>
    </source>
</reference>
<keyword evidence="4 8" id="KW-0378">Hydrolase</keyword>
<keyword evidence="2 8" id="KW-0645">Protease</keyword>
<evidence type="ECO:0000256" key="5">
    <source>
        <dbReference type="ARBA" id="ARBA00023124"/>
    </source>
</evidence>
<proteinExistence type="inferred from homology"/>
<evidence type="ECO:0000256" key="7">
    <source>
        <dbReference type="ARBA" id="ARBA00023239"/>
    </source>
</evidence>
<dbReference type="Pfam" id="PF02586">
    <property type="entry name" value="SRAP"/>
    <property type="match status" value="1"/>
</dbReference>
<dbReference type="GO" id="GO:0016829">
    <property type="term" value="F:lyase activity"/>
    <property type="evidence" value="ECO:0007669"/>
    <property type="project" value="UniProtKB-KW"/>
</dbReference>
<dbReference type="GO" id="GO:0003697">
    <property type="term" value="F:single-stranded DNA binding"/>
    <property type="evidence" value="ECO:0007669"/>
    <property type="project" value="InterPro"/>
</dbReference>
<dbReference type="Gene3D" id="3.90.1680.10">
    <property type="entry name" value="SOS response associated peptidase-like"/>
    <property type="match status" value="1"/>
</dbReference>
<name>A0A1C7DS69_9BACL</name>
<dbReference type="OrthoDB" id="9782620at2"/>
<keyword evidence="5" id="KW-0190">Covalent protein-DNA linkage</keyword>
<dbReference type="AlphaFoldDB" id="A0A1C7DS69"/>
<dbReference type="KEGG" id="phc:BBI08_10070"/>
<dbReference type="SUPFAM" id="SSF143081">
    <property type="entry name" value="BB1717-like"/>
    <property type="match status" value="1"/>
</dbReference>
<evidence type="ECO:0000313" key="9">
    <source>
        <dbReference type="EMBL" id="ANU14188.1"/>
    </source>
</evidence>
<protein>
    <recommendedName>
        <fullName evidence="8">Abasic site processing protein</fullName>
        <ecNumber evidence="8">3.4.-.-</ecNumber>
    </recommendedName>
</protein>